<organism evidence="7 8">
    <name type="scientific">Actinomadura monticuli</name>
    <dbReference type="NCBI Taxonomy" id="3097367"/>
    <lineage>
        <taxon>Bacteria</taxon>
        <taxon>Bacillati</taxon>
        <taxon>Actinomycetota</taxon>
        <taxon>Actinomycetes</taxon>
        <taxon>Streptosporangiales</taxon>
        <taxon>Thermomonosporaceae</taxon>
        <taxon>Actinomadura</taxon>
    </lineage>
</organism>
<sequence>MRISQELAEAMIAHALEEHPIEACGILCGPEDLPARVVPMENELDSETAYALEPAQQLSVWEGMYDRGEELAGTYHSHTRHEAYPSPRDVEYAVYDVPHLIICTKGGPVLRALASIEPACIAAAMASRSRDRPMCVCWRYPRSC</sequence>
<reference evidence="7 8" key="1">
    <citation type="submission" date="2023-11" db="EMBL/GenBank/DDBJ databases">
        <title>Actinomadura monticuli sp. nov., isolated from volcanic ash.</title>
        <authorList>
            <person name="Lee S.D."/>
            <person name="Yang H."/>
            <person name="Kim I.S."/>
        </authorList>
    </citation>
    <scope>NUCLEOTIDE SEQUENCE [LARGE SCALE GENOMIC DNA]</scope>
    <source>
        <strain evidence="7 8">DLS-62</strain>
    </source>
</reference>
<dbReference type="Pfam" id="PF14464">
    <property type="entry name" value="Prok-JAB"/>
    <property type="match status" value="1"/>
</dbReference>
<dbReference type="PROSITE" id="PS50249">
    <property type="entry name" value="MPN"/>
    <property type="match status" value="1"/>
</dbReference>
<evidence type="ECO:0000313" key="8">
    <source>
        <dbReference type="Proteomes" id="UP001569963"/>
    </source>
</evidence>
<protein>
    <submittedName>
        <fullName evidence="7">M67 family metallopeptidase</fullName>
    </submittedName>
</protein>
<gene>
    <name evidence="7" type="ORF">SM611_06545</name>
</gene>
<dbReference type="SUPFAM" id="SSF102712">
    <property type="entry name" value="JAB1/MPN domain"/>
    <property type="match status" value="1"/>
</dbReference>
<evidence type="ECO:0000256" key="3">
    <source>
        <dbReference type="ARBA" id="ARBA00022801"/>
    </source>
</evidence>
<dbReference type="InterPro" id="IPR051929">
    <property type="entry name" value="VirAsm_ModProt"/>
</dbReference>
<dbReference type="InterPro" id="IPR028090">
    <property type="entry name" value="JAB_dom_prok"/>
</dbReference>
<dbReference type="PANTHER" id="PTHR34858:SF1">
    <property type="entry name" value="CYSO-CYSTEINE PEPTIDASE"/>
    <property type="match status" value="1"/>
</dbReference>
<evidence type="ECO:0000313" key="7">
    <source>
        <dbReference type="EMBL" id="MFA1538586.1"/>
    </source>
</evidence>
<dbReference type="PANTHER" id="PTHR34858">
    <property type="entry name" value="CYSO-CYSTEINE PEPTIDASE"/>
    <property type="match status" value="1"/>
</dbReference>
<evidence type="ECO:0000256" key="2">
    <source>
        <dbReference type="ARBA" id="ARBA00022723"/>
    </source>
</evidence>
<dbReference type="CDD" id="cd08070">
    <property type="entry name" value="MPN_like"/>
    <property type="match status" value="1"/>
</dbReference>
<evidence type="ECO:0000259" key="6">
    <source>
        <dbReference type="PROSITE" id="PS50249"/>
    </source>
</evidence>
<feature type="domain" description="MPN" evidence="6">
    <location>
        <begin position="1"/>
        <end position="130"/>
    </location>
</feature>
<dbReference type="EMBL" id="JAXCEI010000003">
    <property type="protein sequence ID" value="MFA1538586.1"/>
    <property type="molecule type" value="Genomic_DNA"/>
</dbReference>
<evidence type="ECO:0000256" key="1">
    <source>
        <dbReference type="ARBA" id="ARBA00022670"/>
    </source>
</evidence>
<keyword evidence="5" id="KW-0482">Metalloprotease</keyword>
<keyword evidence="8" id="KW-1185">Reference proteome</keyword>
<dbReference type="InterPro" id="IPR037518">
    <property type="entry name" value="MPN"/>
</dbReference>
<evidence type="ECO:0000256" key="5">
    <source>
        <dbReference type="ARBA" id="ARBA00023049"/>
    </source>
</evidence>
<dbReference type="Gene3D" id="3.40.140.10">
    <property type="entry name" value="Cytidine Deaminase, domain 2"/>
    <property type="match status" value="1"/>
</dbReference>
<accession>A0ABV4Q616</accession>
<keyword evidence="2" id="KW-0479">Metal-binding</keyword>
<keyword evidence="3" id="KW-0378">Hydrolase</keyword>
<keyword evidence="4" id="KW-0862">Zinc</keyword>
<dbReference type="InterPro" id="IPR000555">
    <property type="entry name" value="JAMM/MPN+_dom"/>
</dbReference>
<dbReference type="RefSeq" id="WP_371948025.1">
    <property type="nucleotide sequence ID" value="NZ_JAXCEI010000003.1"/>
</dbReference>
<comment type="caution">
    <text evidence="7">The sequence shown here is derived from an EMBL/GenBank/DDBJ whole genome shotgun (WGS) entry which is preliminary data.</text>
</comment>
<evidence type="ECO:0000256" key="4">
    <source>
        <dbReference type="ARBA" id="ARBA00022833"/>
    </source>
</evidence>
<dbReference type="Proteomes" id="UP001569963">
    <property type="component" value="Unassembled WGS sequence"/>
</dbReference>
<dbReference type="SMART" id="SM00232">
    <property type="entry name" value="JAB_MPN"/>
    <property type="match status" value="1"/>
</dbReference>
<name>A0ABV4Q616_9ACTN</name>
<proteinExistence type="predicted"/>
<keyword evidence="1" id="KW-0645">Protease</keyword>